<reference evidence="1 2" key="1">
    <citation type="submission" date="2018-10" db="EMBL/GenBank/DDBJ databases">
        <title>A high-quality apple genome assembly.</title>
        <authorList>
            <person name="Hu J."/>
        </authorList>
    </citation>
    <scope>NUCLEOTIDE SEQUENCE [LARGE SCALE GENOMIC DNA]</scope>
    <source>
        <strain evidence="2">cv. HFTH1</strain>
        <tissue evidence="1">Young leaf</tissue>
    </source>
</reference>
<dbReference type="Gene3D" id="3.30.420.10">
    <property type="entry name" value="Ribonuclease H-like superfamily/Ribonuclease H"/>
    <property type="match status" value="1"/>
</dbReference>
<protein>
    <submittedName>
        <fullName evidence="1">Uncharacterized protein</fullName>
    </submittedName>
</protein>
<evidence type="ECO:0000313" key="1">
    <source>
        <dbReference type="EMBL" id="RXI01743.1"/>
    </source>
</evidence>
<dbReference type="GO" id="GO:0003676">
    <property type="term" value="F:nucleic acid binding"/>
    <property type="evidence" value="ECO:0007669"/>
    <property type="project" value="InterPro"/>
</dbReference>
<gene>
    <name evidence="1" type="ORF">DVH24_015092</name>
</gene>
<dbReference type="InterPro" id="IPR036397">
    <property type="entry name" value="RNaseH_sf"/>
</dbReference>
<dbReference type="AlphaFoldDB" id="A0A498K7X9"/>
<keyword evidence="2" id="KW-1185">Reference proteome</keyword>
<organism evidence="1 2">
    <name type="scientific">Malus domestica</name>
    <name type="common">Apple</name>
    <name type="synonym">Pyrus malus</name>
    <dbReference type="NCBI Taxonomy" id="3750"/>
    <lineage>
        <taxon>Eukaryota</taxon>
        <taxon>Viridiplantae</taxon>
        <taxon>Streptophyta</taxon>
        <taxon>Embryophyta</taxon>
        <taxon>Tracheophyta</taxon>
        <taxon>Spermatophyta</taxon>
        <taxon>Magnoliopsida</taxon>
        <taxon>eudicotyledons</taxon>
        <taxon>Gunneridae</taxon>
        <taxon>Pentapetalae</taxon>
        <taxon>rosids</taxon>
        <taxon>fabids</taxon>
        <taxon>Rosales</taxon>
        <taxon>Rosaceae</taxon>
        <taxon>Amygdaloideae</taxon>
        <taxon>Maleae</taxon>
        <taxon>Malus</taxon>
    </lineage>
</organism>
<evidence type="ECO:0000313" key="2">
    <source>
        <dbReference type="Proteomes" id="UP000290289"/>
    </source>
</evidence>
<comment type="caution">
    <text evidence="1">The sequence shown here is derived from an EMBL/GenBank/DDBJ whole genome shotgun (WGS) entry which is preliminary data.</text>
</comment>
<accession>A0A498K7X9</accession>
<name>A0A498K7X9_MALDO</name>
<sequence length="174" mass="18902">MLPYNIRSKLVTVHGVTVSVSVVEESCFLPTKLSHFRSLLSTCLKDRLVVGVDIKSKSGNAKALILCYRSCCLVIRDLGHLNLQDLFGSLTCTGSKELKGLLANSAVCFMGMGMKSKLSHLEGNRSNGEICRTGAELSYLAARILNKPNVQNYGSAVGHACLKFSTGFRVTYHT</sequence>
<proteinExistence type="predicted"/>
<dbReference type="Proteomes" id="UP000290289">
    <property type="component" value="Chromosome 4"/>
</dbReference>
<dbReference type="EMBL" id="RDQH01000330">
    <property type="protein sequence ID" value="RXI01743.1"/>
    <property type="molecule type" value="Genomic_DNA"/>
</dbReference>